<dbReference type="Proteomes" id="UP001225605">
    <property type="component" value="Unassembled WGS sequence"/>
</dbReference>
<sequence length="290" mass="31513">MGWSGSAARLPRVPGTDPPTLSPTVGRRWLAQEIRRLREAAGLKQTDVAKRLRCNPTKITHPESVRTPVGGPDLEVLLPFLGAPAERVEWYLRVCDLAREKGWWDGDRSIPDWFSLYVGLGAGASEIRCWDTGYVTGLFQTAAYATALLDNPGAVEARLRRQEALRRDDPLVVHAILDEAVLCRRIGGAGVMRGRLDHLGALAGLPGITIQVMPFDAGGHRGHLGSCKWLGFPQEGDPGAVYLENQFGGWFLEKPEEVAVFQADFAASAALAPSAEDSAALIAERAEEVR</sequence>
<dbReference type="GO" id="GO:0003677">
    <property type="term" value="F:DNA binding"/>
    <property type="evidence" value="ECO:0007669"/>
    <property type="project" value="UniProtKB-KW"/>
</dbReference>
<dbReference type="InterPro" id="IPR043917">
    <property type="entry name" value="DUF5753"/>
</dbReference>
<organism evidence="3 4">
    <name type="scientific">Saccharothrix yanglingensis</name>
    <dbReference type="NCBI Taxonomy" id="659496"/>
    <lineage>
        <taxon>Bacteria</taxon>
        <taxon>Bacillati</taxon>
        <taxon>Actinomycetota</taxon>
        <taxon>Actinomycetes</taxon>
        <taxon>Pseudonocardiales</taxon>
        <taxon>Pseudonocardiaceae</taxon>
        <taxon>Saccharothrix</taxon>
    </lineage>
</organism>
<dbReference type="InterPro" id="IPR010982">
    <property type="entry name" value="Lambda_DNA-bd_dom_sf"/>
</dbReference>
<dbReference type="InterPro" id="IPR001387">
    <property type="entry name" value="Cro/C1-type_HTH"/>
</dbReference>
<keyword evidence="3" id="KW-0238">DNA-binding</keyword>
<dbReference type="EMBL" id="NSDM01000001">
    <property type="protein sequence ID" value="MDQ2583034.1"/>
    <property type="molecule type" value="Genomic_DNA"/>
</dbReference>
<evidence type="ECO:0000313" key="4">
    <source>
        <dbReference type="Proteomes" id="UP001225605"/>
    </source>
</evidence>
<keyword evidence="4" id="KW-1185">Reference proteome</keyword>
<dbReference type="CDD" id="cd00093">
    <property type="entry name" value="HTH_XRE"/>
    <property type="match status" value="1"/>
</dbReference>
<dbReference type="PROSITE" id="PS50943">
    <property type="entry name" value="HTH_CROC1"/>
    <property type="match status" value="1"/>
</dbReference>
<dbReference type="SUPFAM" id="SSF47413">
    <property type="entry name" value="lambda repressor-like DNA-binding domains"/>
    <property type="match status" value="1"/>
</dbReference>
<name>A0ABU0WVA4_9PSEU</name>
<evidence type="ECO:0000259" key="2">
    <source>
        <dbReference type="PROSITE" id="PS50943"/>
    </source>
</evidence>
<dbReference type="Pfam" id="PF19054">
    <property type="entry name" value="DUF5753"/>
    <property type="match status" value="1"/>
</dbReference>
<proteinExistence type="predicted"/>
<feature type="domain" description="HTH cro/C1-type" evidence="2">
    <location>
        <begin position="34"/>
        <end position="52"/>
    </location>
</feature>
<dbReference type="Pfam" id="PF13560">
    <property type="entry name" value="HTH_31"/>
    <property type="match status" value="1"/>
</dbReference>
<accession>A0ABU0WVA4</accession>
<feature type="region of interest" description="Disordered" evidence="1">
    <location>
        <begin position="1"/>
        <end position="24"/>
    </location>
</feature>
<evidence type="ECO:0000256" key="1">
    <source>
        <dbReference type="SAM" id="MobiDB-lite"/>
    </source>
</evidence>
<gene>
    <name evidence="3" type="ORF">CKY47_03325</name>
</gene>
<protein>
    <submittedName>
        <fullName evidence="3">DNA-binding protein</fullName>
    </submittedName>
</protein>
<comment type="caution">
    <text evidence="3">The sequence shown here is derived from an EMBL/GenBank/DDBJ whole genome shotgun (WGS) entry which is preliminary data.</text>
</comment>
<dbReference type="Gene3D" id="1.10.260.40">
    <property type="entry name" value="lambda repressor-like DNA-binding domains"/>
    <property type="match status" value="1"/>
</dbReference>
<reference evidence="3 4" key="1">
    <citation type="submission" date="2017-06" db="EMBL/GenBank/DDBJ databases">
        <title>Cultured bacterium strain Saccharothrix yanglingensis Hhs.015.</title>
        <authorList>
            <person name="Xia Y."/>
        </authorList>
    </citation>
    <scope>NUCLEOTIDE SEQUENCE [LARGE SCALE GENOMIC DNA]</scope>
    <source>
        <strain evidence="3 4">Hhs.015</strain>
    </source>
</reference>
<evidence type="ECO:0000313" key="3">
    <source>
        <dbReference type="EMBL" id="MDQ2583034.1"/>
    </source>
</evidence>